<feature type="transmembrane region" description="Helical" evidence="7">
    <location>
        <begin position="136"/>
        <end position="161"/>
    </location>
</feature>
<accession>A0ABP7Z0H0</accession>
<dbReference type="PANTHER" id="PTHR33885:SF3">
    <property type="entry name" value="PHAGE SHOCK PROTEIN C"/>
    <property type="match status" value="1"/>
</dbReference>
<dbReference type="Proteomes" id="UP001500101">
    <property type="component" value="Unassembled WGS sequence"/>
</dbReference>
<comment type="subcellular location">
    <subcellularLocation>
        <location evidence="1">Cell membrane</location>
        <topology evidence="1">Single-pass membrane protein</topology>
    </subcellularLocation>
</comment>
<reference evidence="12" key="1">
    <citation type="journal article" date="2019" name="Int. J. Syst. Evol. Microbiol.">
        <title>The Global Catalogue of Microorganisms (GCM) 10K type strain sequencing project: providing services to taxonomists for standard genome sequencing and annotation.</title>
        <authorList>
            <consortium name="The Broad Institute Genomics Platform"/>
            <consortium name="The Broad Institute Genome Sequencing Center for Infectious Disease"/>
            <person name="Wu L."/>
            <person name="Ma J."/>
        </authorList>
    </citation>
    <scope>NUCLEOTIDE SEQUENCE [LARGE SCALE GENOMIC DNA]</scope>
    <source>
        <strain evidence="12">JCM 16704</strain>
    </source>
</reference>
<evidence type="ECO:0000256" key="1">
    <source>
        <dbReference type="ARBA" id="ARBA00004162"/>
    </source>
</evidence>
<evidence type="ECO:0000256" key="5">
    <source>
        <dbReference type="ARBA" id="ARBA00023136"/>
    </source>
</evidence>
<feature type="transmembrane region" description="Helical" evidence="7">
    <location>
        <begin position="309"/>
        <end position="330"/>
    </location>
</feature>
<feature type="transmembrane region" description="Helical" evidence="7">
    <location>
        <begin position="275"/>
        <end position="297"/>
    </location>
</feature>
<dbReference type="InterPro" id="IPR054319">
    <property type="entry name" value="PspC-rel_ToastRack"/>
</dbReference>
<dbReference type="InterPro" id="IPR052027">
    <property type="entry name" value="PspC"/>
</dbReference>
<dbReference type="InterPro" id="IPR007168">
    <property type="entry name" value="Phageshock_PspC_N"/>
</dbReference>
<dbReference type="EMBL" id="BAAAZI010000011">
    <property type="protein sequence ID" value="GAA4144845.1"/>
    <property type="molecule type" value="Genomic_DNA"/>
</dbReference>
<keyword evidence="2" id="KW-1003">Cell membrane</keyword>
<dbReference type="Pfam" id="PF22744">
    <property type="entry name" value="Toast-rack_PspC-Cterm"/>
    <property type="match status" value="1"/>
</dbReference>
<evidence type="ECO:0000256" key="7">
    <source>
        <dbReference type="SAM" id="Phobius"/>
    </source>
</evidence>
<sequence length="563" mass="64033">MIEIKRHFGKSEDSREILEDIENRIAEMFSERIHSGRKEVINILDVSEVIAQMGRVSDFENEFADELKAEGTATVDAEENNTEKTAEGQTTEESTYTESNFADYTMSKRLMRDMDDKILGGVCSGLGQYFNIDSKWVRVIFVLFFLFGGSGVLLYFVLWAVMPKALTRADKLAMRGEQANLHNFKKSFDEEMKGLRENFSGTGEHINRGVRSVGDVLGSVFSIIGKIMAVITLIVSGLTVIGLFFVYVMNILNLIGYRNEIFFPPLEMLDSSSAFFALTAGTLAVGIPFLALFFLMLRILFKAKSSNNYVNMSMLAIWIASIITIFYFVVVTQQDFREESTISVEKPLEKRDSYVFEENDVRVIKTSDENFKGKKFDITYDGKNIMEEIRSDVRIRFEAIDSLKAPYLAYNYIANGKTYGEASDYASQIRYGVNQTPESIIFDSHFSINSKPVYRDQRVSMVVYLPIGSKVTVNRALENKFQNGSLWDCSRDPEQKYSEWLMTKDGLKCVRKLEEDKLEADEKALKEAEKELKKAEKAEKKKNKKEAEATNSEEEASSDESEA</sequence>
<feature type="compositionally biased region" description="Acidic residues" evidence="6">
    <location>
        <begin position="551"/>
        <end position="563"/>
    </location>
</feature>
<keyword evidence="4 7" id="KW-1133">Transmembrane helix</keyword>
<protein>
    <recommendedName>
        <fullName evidence="13">Phage shock protein C (PspC) family protein</fullName>
    </recommendedName>
</protein>
<evidence type="ECO:0000259" key="10">
    <source>
        <dbReference type="Pfam" id="PF22744"/>
    </source>
</evidence>
<dbReference type="InterPro" id="IPR054321">
    <property type="entry name" value="PspC-rel_TM"/>
</dbReference>
<dbReference type="PANTHER" id="PTHR33885">
    <property type="entry name" value="PHAGE SHOCK PROTEIN C"/>
    <property type="match status" value="1"/>
</dbReference>
<evidence type="ECO:0000256" key="4">
    <source>
        <dbReference type="ARBA" id="ARBA00022989"/>
    </source>
</evidence>
<feature type="compositionally biased region" description="Basic and acidic residues" evidence="6">
    <location>
        <begin position="530"/>
        <end position="539"/>
    </location>
</feature>
<evidence type="ECO:0000259" key="9">
    <source>
        <dbReference type="Pfam" id="PF22571"/>
    </source>
</evidence>
<feature type="domain" description="PspC-related ToastRack" evidence="10">
    <location>
        <begin position="381"/>
        <end position="510"/>
    </location>
</feature>
<evidence type="ECO:0000313" key="12">
    <source>
        <dbReference type="Proteomes" id="UP001500101"/>
    </source>
</evidence>
<keyword evidence="3 7" id="KW-0812">Transmembrane</keyword>
<comment type="caution">
    <text evidence="11">The sequence shown here is derived from an EMBL/GenBank/DDBJ whole genome shotgun (WGS) entry which is preliminary data.</text>
</comment>
<gene>
    <name evidence="11" type="ORF">GCM10022216_28260</name>
</gene>
<evidence type="ECO:0000256" key="6">
    <source>
        <dbReference type="SAM" id="MobiDB-lite"/>
    </source>
</evidence>
<evidence type="ECO:0000256" key="3">
    <source>
        <dbReference type="ARBA" id="ARBA00022692"/>
    </source>
</evidence>
<dbReference type="Pfam" id="PF22571">
    <property type="entry name" value="LiaI-LiaF-TM_PspC"/>
    <property type="match status" value="1"/>
</dbReference>
<feature type="transmembrane region" description="Helical" evidence="7">
    <location>
        <begin position="227"/>
        <end position="255"/>
    </location>
</feature>
<feature type="region of interest" description="Disordered" evidence="6">
    <location>
        <begin position="530"/>
        <end position="563"/>
    </location>
</feature>
<evidence type="ECO:0000256" key="2">
    <source>
        <dbReference type="ARBA" id="ARBA00022475"/>
    </source>
</evidence>
<keyword evidence="5 7" id="KW-0472">Membrane</keyword>
<keyword evidence="12" id="KW-1185">Reference proteome</keyword>
<evidence type="ECO:0000313" key="11">
    <source>
        <dbReference type="EMBL" id="GAA4144845.1"/>
    </source>
</evidence>
<evidence type="ECO:0008006" key="13">
    <source>
        <dbReference type="Google" id="ProtNLM"/>
    </source>
</evidence>
<evidence type="ECO:0000259" key="8">
    <source>
        <dbReference type="Pfam" id="PF04024"/>
    </source>
</evidence>
<organism evidence="11 12">
    <name type="scientific">Sphingobacterium kyonggiense</name>
    <dbReference type="NCBI Taxonomy" id="714075"/>
    <lineage>
        <taxon>Bacteria</taxon>
        <taxon>Pseudomonadati</taxon>
        <taxon>Bacteroidota</taxon>
        <taxon>Sphingobacteriia</taxon>
        <taxon>Sphingobacteriales</taxon>
        <taxon>Sphingobacteriaceae</taxon>
        <taxon>Sphingobacterium</taxon>
    </lineage>
</organism>
<feature type="domain" description="PspC-related transmembrane region" evidence="9">
    <location>
        <begin position="204"/>
        <end position="336"/>
    </location>
</feature>
<feature type="domain" description="Phage shock protein PspC N-terminal" evidence="8">
    <location>
        <begin position="108"/>
        <end position="165"/>
    </location>
</feature>
<proteinExistence type="predicted"/>
<dbReference type="Pfam" id="PF04024">
    <property type="entry name" value="PspC"/>
    <property type="match status" value="1"/>
</dbReference>
<name>A0ABP7Z0H0_9SPHI</name>